<feature type="domain" description="Probable zinc-binding" evidence="1">
    <location>
        <begin position="5"/>
        <end position="50"/>
    </location>
</feature>
<dbReference type="EMBL" id="MGFH01000047">
    <property type="protein sequence ID" value="OGM07257.1"/>
    <property type="molecule type" value="Genomic_DNA"/>
</dbReference>
<evidence type="ECO:0000313" key="3">
    <source>
        <dbReference type="EMBL" id="OGM07257.1"/>
    </source>
</evidence>
<accession>A0A1F7WX81</accession>
<dbReference type="STRING" id="1817813.A2008_00045"/>
<dbReference type="AlphaFoldDB" id="A0A1F7WX81"/>
<gene>
    <name evidence="3" type="ORF">A2008_00045</name>
</gene>
<sequence length="99" mass="11541">MPETQDKTLVCKECNAEFVFTASEQNFYKEKGFENEPTRCPDCRSKRKKNTLGRLGGRESREMFTVNCSECGKETQVPFKPVQDKPVYCRECFQNKKAR</sequence>
<reference evidence="3 4" key="1">
    <citation type="journal article" date="2016" name="Nat. Commun.">
        <title>Thousands of microbial genomes shed light on interconnected biogeochemical processes in an aquifer system.</title>
        <authorList>
            <person name="Anantharaman K."/>
            <person name="Brown C.T."/>
            <person name="Hug L.A."/>
            <person name="Sharon I."/>
            <person name="Castelle C.J."/>
            <person name="Probst A.J."/>
            <person name="Thomas B.C."/>
            <person name="Singh A."/>
            <person name="Wilkins M.J."/>
            <person name="Karaoz U."/>
            <person name="Brodie E.L."/>
            <person name="Williams K.H."/>
            <person name="Hubbard S.S."/>
            <person name="Banfield J.F."/>
        </authorList>
    </citation>
    <scope>NUCLEOTIDE SEQUENCE [LARGE SCALE GENOMIC DNA]</scope>
</reference>
<evidence type="ECO:0000313" key="4">
    <source>
        <dbReference type="Proteomes" id="UP000178735"/>
    </source>
</evidence>
<protein>
    <submittedName>
        <fullName evidence="3">Zinc-binding protein</fullName>
    </submittedName>
</protein>
<evidence type="ECO:0000259" key="1">
    <source>
        <dbReference type="Pfam" id="PF13451"/>
    </source>
</evidence>
<dbReference type="NCBIfam" id="TIGR04272">
    <property type="entry name" value="cxxc_cxxc_Mbark"/>
    <property type="match status" value="1"/>
</dbReference>
<dbReference type="InterPro" id="IPR025306">
    <property type="entry name" value="Zn-bnd_dom_prob"/>
</dbReference>
<dbReference type="Pfam" id="PF13451">
    <property type="entry name" value="zf_Tbcl"/>
    <property type="match status" value="1"/>
</dbReference>
<dbReference type="Proteomes" id="UP000178735">
    <property type="component" value="Unassembled WGS sequence"/>
</dbReference>
<dbReference type="Pfam" id="PF23477">
    <property type="entry name" value="zf_Tbcl_2"/>
    <property type="match status" value="1"/>
</dbReference>
<feature type="domain" description="CxxC-x17-CxxC" evidence="2">
    <location>
        <begin position="61"/>
        <end position="97"/>
    </location>
</feature>
<name>A0A1F7WX81_9BACT</name>
<organism evidence="3 4">
    <name type="scientific">Candidatus Wallbacteria bacterium GWC2_49_35</name>
    <dbReference type="NCBI Taxonomy" id="1817813"/>
    <lineage>
        <taxon>Bacteria</taxon>
        <taxon>Candidatus Walliibacteriota</taxon>
    </lineage>
</organism>
<comment type="caution">
    <text evidence="3">The sequence shown here is derived from an EMBL/GenBank/DDBJ whole genome shotgun (WGS) entry which is preliminary data.</text>
</comment>
<dbReference type="InterPro" id="IPR026363">
    <property type="entry name" value="CxxC-x17-CxxC_dom"/>
</dbReference>
<proteinExistence type="predicted"/>
<evidence type="ECO:0000259" key="2">
    <source>
        <dbReference type="Pfam" id="PF23477"/>
    </source>
</evidence>